<comment type="similarity">
    <text evidence="6">Belongs to the Ahb/Nir family.</text>
</comment>
<dbReference type="Proteomes" id="UP001524383">
    <property type="component" value="Unassembled WGS sequence"/>
</dbReference>
<keyword evidence="4" id="KW-0456">Lyase</keyword>
<evidence type="ECO:0000256" key="3">
    <source>
        <dbReference type="ARBA" id="ARBA00023163"/>
    </source>
</evidence>
<gene>
    <name evidence="10" type="ORF">FTO68_04515</name>
</gene>
<dbReference type="Pfam" id="PF22451">
    <property type="entry name" value="NirdL-like_HTH"/>
    <property type="match status" value="1"/>
</dbReference>
<organism evidence="10 11">
    <name type="scientific">Methanocalculus taiwanensis</name>
    <dbReference type="NCBI Taxonomy" id="106207"/>
    <lineage>
        <taxon>Archaea</taxon>
        <taxon>Methanobacteriati</taxon>
        <taxon>Methanobacteriota</taxon>
        <taxon>Stenosarchaea group</taxon>
        <taxon>Methanomicrobia</taxon>
        <taxon>Methanomicrobiales</taxon>
        <taxon>Methanocalculaceae</taxon>
        <taxon>Methanocalculus</taxon>
    </lineage>
</organism>
<keyword evidence="1" id="KW-0805">Transcription regulation</keyword>
<dbReference type="SUPFAM" id="SSF46785">
    <property type="entry name" value="Winged helix' DNA-binding domain"/>
    <property type="match status" value="1"/>
</dbReference>
<evidence type="ECO:0000259" key="9">
    <source>
        <dbReference type="PROSITE" id="PS50956"/>
    </source>
</evidence>
<keyword evidence="2" id="KW-0238">DNA-binding</keyword>
<sequence>MDKTDQSILRELEPGMPMIQQPFAEIGKRTGITEDEVISRIQRMKDTGIIRKIRARINQREIGIAANALVAWNVHEGWDGYSRLAALPGVSHCYLRKPVPGKWEYSVYTVHHNRTESEVYFIVSQFAGKEGITDYQVLFSTEELKRVPAVRIDETGERIR</sequence>
<dbReference type="InterPro" id="IPR019885">
    <property type="entry name" value="Tscrpt_reg_HTH_AsnC-type_CS"/>
</dbReference>
<dbReference type="PANTHER" id="PTHR43413">
    <property type="entry name" value="TRANSCRIPTIONAL REGULATOR, ASNC FAMILY"/>
    <property type="match status" value="1"/>
</dbReference>
<evidence type="ECO:0000256" key="7">
    <source>
        <dbReference type="ARBA" id="ARBA00023471"/>
    </source>
</evidence>
<accession>A0ABD4TJY5</accession>
<evidence type="ECO:0000313" key="10">
    <source>
        <dbReference type="EMBL" id="MCQ1538253.1"/>
    </source>
</evidence>
<keyword evidence="11" id="KW-1185">Reference proteome</keyword>
<evidence type="ECO:0000256" key="4">
    <source>
        <dbReference type="ARBA" id="ARBA00023239"/>
    </source>
</evidence>
<dbReference type="InterPro" id="IPR050684">
    <property type="entry name" value="HTH-Siroheme_Decarb"/>
</dbReference>
<comment type="caution">
    <text evidence="10">The sequence shown here is derived from an EMBL/GenBank/DDBJ whole genome shotgun (WGS) entry which is preliminary data.</text>
</comment>
<name>A0ABD4TJY5_9EURY</name>
<dbReference type="PANTHER" id="PTHR43413:SF1">
    <property type="entry name" value="SIROHEME DECARBOXYLASE NIRL SUBUNIT"/>
    <property type="match status" value="1"/>
</dbReference>
<keyword evidence="3" id="KW-0804">Transcription</keyword>
<dbReference type="RefSeq" id="WP_255332195.1">
    <property type="nucleotide sequence ID" value="NZ_VOTZ01000007.1"/>
</dbReference>
<dbReference type="InterPro" id="IPR036390">
    <property type="entry name" value="WH_DNA-bd_sf"/>
</dbReference>
<dbReference type="AlphaFoldDB" id="A0ABD4TJY5"/>
<evidence type="ECO:0000313" key="11">
    <source>
        <dbReference type="Proteomes" id="UP001524383"/>
    </source>
</evidence>
<evidence type="ECO:0000256" key="2">
    <source>
        <dbReference type="ARBA" id="ARBA00023125"/>
    </source>
</evidence>
<dbReference type="PROSITE" id="PS50956">
    <property type="entry name" value="HTH_ASNC_2"/>
    <property type="match status" value="1"/>
</dbReference>
<protein>
    <recommendedName>
        <fullName evidence="7">siroheme decarboxylase</fullName>
        <ecNumber evidence="7">4.1.1.111</ecNumber>
    </recommendedName>
</protein>
<dbReference type="Pfam" id="PF17805">
    <property type="entry name" value="AsnC_trans_reg2"/>
    <property type="match status" value="1"/>
</dbReference>
<evidence type="ECO:0000256" key="5">
    <source>
        <dbReference type="ARBA" id="ARBA00023444"/>
    </source>
</evidence>
<dbReference type="GO" id="GO:0003677">
    <property type="term" value="F:DNA binding"/>
    <property type="evidence" value="ECO:0007669"/>
    <property type="project" value="UniProtKB-KW"/>
</dbReference>
<dbReference type="InterPro" id="IPR000485">
    <property type="entry name" value="AsnC-type_HTH_dom"/>
</dbReference>
<proteinExistence type="inferred from homology"/>
<dbReference type="EMBL" id="VOTZ01000007">
    <property type="protein sequence ID" value="MCQ1538253.1"/>
    <property type="molecule type" value="Genomic_DNA"/>
</dbReference>
<comment type="catalytic activity">
    <reaction evidence="8">
        <text>siroheme + 2 H(+) = 12,18-didecarboxysiroheme + 2 CO2</text>
        <dbReference type="Rhea" id="RHEA:19093"/>
        <dbReference type="ChEBI" id="CHEBI:15378"/>
        <dbReference type="ChEBI" id="CHEBI:16526"/>
        <dbReference type="ChEBI" id="CHEBI:60052"/>
        <dbReference type="ChEBI" id="CHEBI:140497"/>
        <dbReference type="EC" id="4.1.1.111"/>
    </reaction>
</comment>
<dbReference type="Gene3D" id="3.30.70.3460">
    <property type="match status" value="1"/>
</dbReference>
<dbReference type="SMART" id="SM00344">
    <property type="entry name" value="HTH_ASNC"/>
    <property type="match status" value="1"/>
</dbReference>
<evidence type="ECO:0000256" key="6">
    <source>
        <dbReference type="ARBA" id="ARBA00023457"/>
    </source>
</evidence>
<dbReference type="EC" id="4.1.1.111" evidence="7"/>
<comment type="pathway">
    <text evidence="5">Porphyrin-containing compound metabolism.</text>
</comment>
<dbReference type="InterPro" id="IPR040523">
    <property type="entry name" value="AsnC_trans_reg2"/>
</dbReference>
<reference evidence="10 11" key="1">
    <citation type="submission" date="2019-08" db="EMBL/GenBank/DDBJ databases">
        <authorList>
            <person name="Chen S.-C."/>
            <person name="Lai M.-C."/>
            <person name="You Y.-T."/>
        </authorList>
    </citation>
    <scope>NUCLEOTIDE SEQUENCE [LARGE SCALE GENOMIC DNA]</scope>
    <source>
        <strain evidence="10 11">P2F9704a</strain>
    </source>
</reference>
<evidence type="ECO:0000256" key="8">
    <source>
        <dbReference type="ARBA" id="ARBA00048470"/>
    </source>
</evidence>
<dbReference type="InterPro" id="IPR019888">
    <property type="entry name" value="Tscrpt_reg_AsnC-like"/>
</dbReference>
<dbReference type="GO" id="GO:0016829">
    <property type="term" value="F:lyase activity"/>
    <property type="evidence" value="ECO:0007669"/>
    <property type="project" value="UniProtKB-KW"/>
</dbReference>
<evidence type="ECO:0000256" key="1">
    <source>
        <dbReference type="ARBA" id="ARBA00023015"/>
    </source>
</evidence>
<dbReference type="InterPro" id="IPR053953">
    <property type="entry name" value="NirdL-like_HTH"/>
</dbReference>
<feature type="domain" description="HTH asnC-type" evidence="9">
    <location>
        <begin position="1"/>
        <end position="65"/>
    </location>
</feature>
<dbReference type="PROSITE" id="PS00519">
    <property type="entry name" value="HTH_ASNC_1"/>
    <property type="match status" value="1"/>
</dbReference>